<keyword evidence="1" id="KW-0479">Metal-binding</keyword>
<dbReference type="PANTHER" id="PTHR47258:SF1">
    <property type="entry name" value="E3 UBIQUITIN-PROTEIN LIGASE XERICO-RELATED"/>
    <property type="match status" value="1"/>
</dbReference>
<dbReference type="GO" id="GO:0008270">
    <property type="term" value="F:zinc ion binding"/>
    <property type="evidence" value="ECO:0007669"/>
    <property type="project" value="UniProtKB-KW"/>
</dbReference>
<proteinExistence type="predicted"/>
<evidence type="ECO:0000256" key="4">
    <source>
        <dbReference type="PROSITE-ProRule" id="PRU00175"/>
    </source>
</evidence>
<organism evidence="7 8">
    <name type="scientific">Zingiber officinale</name>
    <name type="common">Ginger</name>
    <name type="synonym">Amomum zingiber</name>
    <dbReference type="NCBI Taxonomy" id="94328"/>
    <lineage>
        <taxon>Eukaryota</taxon>
        <taxon>Viridiplantae</taxon>
        <taxon>Streptophyta</taxon>
        <taxon>Embryophyta</taxon>
        <taxon>Tracheophyta</taxon>
        <taxon>Spermatophyta</taxon>
        <taxon>Magnoliopsida</taxon>
        <taxon>Liliopsida</taxon>
        <taxon>Zingiberales</taxon>
        <taxon>Zingiberaceae</taxon>
        <taxon>Zingiber</taxon>
    </lineage>
</organism>
<evidence type="ECO:0000256" key="1">
    <source>
        <dbReference type="ARBA" id="ARBA00022723"/>
    </source>
</evidence>
<keyword evidence="5" id="KW-1133">Transmembrane helix</keyword>
<dbReference type="SMART" id="SM00744">
    <property type="entry name" value="RINGv"/>
    <property type="match status" value="1"/>
</dbReference>
<gene>
    <name evidence="7" type="ORF">ZIOFF_032289</name>
</gene>
<keyword evidence="5" id="KW-0812">Transmembrane</keyword>
<feature type="transmembrane region" description="Helical" evidence="5">
    <location>
        <begin position="15"/>
        <end position="34"/>
    </location>
</feature>
<dbReference type="CDD" id="cd16454">
    <property type="entry name" value="RING-H2_PA-TM-RING"/>
    <property type="match status" value="1"/>
</dbReference>
<dbReference type="OrthoDB" id="8062037at2759"/>
<protein>
    <recommendedName>
        <fullName evidence="6">RING-type domain-containing protein</fullName>
    </recommendedName>
</protein>
<dbReference type="Pfam" id="PF13639">
    <property type="entry name" value="zf-RING_2"/>
    <property type="match status" value="1"/>
</dbReference>
<evidence type="ECO:0000259" key="6">
    <source>
        <dbReference type="PROSITE" id="PS50089"/>
    </source>
</evidence>
<reference evidence="7 8" key="1">
    <citation type="submission" date="2020-08" db="EMBL/GenBank/DDBJ databases">
        <title>Plant Genome Project.</title>
        <authorList>
            <person name="Zhang R.-G."/>
        </authorList>
    </citation>
    <scope>NUCLEOTIDE SEQUENCE [LARGE SCALE GENOMIC DNA]</scope>
    <source>
        <tissue evidence="7">Rhizome</tissue>
    </source>
</reference>
<dbReference type="SMART" id="SM00184">
    <property type="entry name" value="RING"/>
    <property type="match status" value="1"/>
</dbReference>
<dbReference type="InterPro" id="IPR044249">
    <property type="entry name" value="XERICO-like"/>
</dbReference>
<comment type="caution">
    <text evidence="7">The sequence shown here is derived from an EMBL/GenBank/DDBJ whole genome shotgun (WGS) entry which is preliminary data.</text>
</comment>
<sequence length="161" mass="17384">MGLSNYLHDVSGDSLPLLLLAAAAASIAYLRSFLLRFLPLSSSHADAEDSDPSSLGSGLAGLVVLSDRLAADRAFPFLLSSRGEAEAPRPLCAVCLCDLSDGDSVRRLPCRHVFHRECLDGWLGQLNLSCPLCRLQLAVPELRAATDRRIGAELVAWFSHR</sequence>
<keyword evidence="8" id="KW-1185">Reference proteome</keyword>
<dbReference type="AlphaFoldDB" id="A0A8J5GNL6"/>
<dbReference type="PROSITE" id="PS50089">
    <property type="entry name" value="ZF_RING_2"/>
    <property type="match status" value="1"/>
</dbReference>
<evidence type="ECO:0000256" key="5">
    <source>
        <dbReference type="SAM" id="Phobius"/>
    </source>
</evidence>
<keyword evidence="5" id="KW-0472">Membrane</keyword>
<evidence type="ECO:0000256" key="2">
    <source>
        <dbReference type="ARBA" id="ARBA00022771"/>
    </source>
</evidence>
<evidence type="ECO:0000256" key="3">
    <source>
        <dbReference type="ARBA" id="ARBA00022833"/>
    </source>
</evidence>
<dbReference type="Proteomes" id="UP000734854">
    <property type="component" value="Unassembled WGS sequence"/>
</dbReference>
<accession>A0A8J5GNL6</accession>
<dbReference type="InterPro" id="IPR011016">
    <property type="entry name" value="Znf_RING-CH"/>
</dbReference>
<dbReference type="PANTHER" id="PTHR47258">
    <property type="match status" value="1"/>
</dbReference>
<keyword evidence="3" id="KW-0862">Zinc</keyword>
<evidence type="ECO:0000313" key="7">
    <source>
        <dbReference type="EMBL" id="KAG6506955.1"/>
    </source>
</evidence>
<name>A0A8J5GNL6_ZINOF</name>
<feature type="domain" description="RING-type" evidence="6">
    <location>
        <begin position="92"/>
        <end position="134"/>
    </location>
</feature>
<keyword evidence="2 4" id="KW-0863">Zinc-finger</keyword>
<dbReference type="EMBL" id="JACMSC010000009">
    <property type="protein sequence ID" value="KAG6506955.1"/>
    <property type="molecule type" value="Genomic_DNA"/>
</dbReference>
<evidence type="ECO:0000313" key="8">
    <source>
        <dbReference type="Proteomes" id="UP000734854"/>
    </source>
</evidence>
<dbReference type="InterPro" id="IPR001841">
    <property type="entry name" value="Znf_RING"/>
</dbReference>